<dbReference type="InterPro" id="IPR043502">
    <property type="entry name" value="DNA/RNA_pol_sf"/>
</dbReference>
<dbReference type="SUPFAM" id="SSF56672">
    <property type="entry name" value="DNA/RNA polymerases"/>
    <property type="match status" value="1"/>
</dbReference>
<accession>A0A8D7FLK0</accession>
<name>A0A8D7FLK0_MUSAM</name>
<evidence type="ECO:0000259" key="1">
    <source>
        <dbReference type="Pfam" id="PF07727"/>
    </source>
</evidence>
<protein>
    <submittedName>
        <fullName evidence="2">(wild Malaysian banana) hypothetical protein</fullName>
    </submittedName>
</protein>
<dbReference type="Pfam" id="PF07727">
    <property type="entry name" value="RVT_2"/>
    <property type="match status" value="1"/>
</dbReference>
<dbReference type="InterPro" id="IPR013103">
    <property type="entry name" value="RVT_2"/>
</dbReference>
<reference evidence="2" key="1">
    <citation type="submission" date="2021-03" db="EMBL/GenBank/DDBJ databases">
        <authorList>
            <consortium name="Genoscope - CEA"/>
            <person name="William W."/>
        </authorList>
    </citation>
    <scope>NUCLEOTIDE SEQUENCE</scope>
    <source>
        <strain evidence="2">Doubled-haploid Pahang</strain>
    </source>
</reference>
<feature type="domain" description="Reverse transcriptase Ty1/copia-type" evidence="1">
    <location>
        <begin position="210"/>
        <end position="319"/>
    </location>
</feature>
<feature type="non-terminal residue" evidence="2">
    <location>
        <position position="1"/>
    </location>
</feature>
<evidence type="ECO:0000313" key="2">
    <source>
        <dbReference type="EMBL" id="CAG1860215.1"/>
    </source>
</evidence>
<gene>
    <name evidence="2" type="ORF">GSMUA_305110.1</name>
</gene>
<dbReference type="EMBL" id="HG996466">
    <property type="protein sequence ID" value="CAG1860215.1"/>
    <property type="molecule type" value="Genomic_DNA"/>
</dbReference>
<organism evidence="2">
    <name type="scientific">Musa acuminata subsp. malaccensis</name>
    <name type="common">Wild banana</name>
    <name type="synonym">Musa malaccensis</name>
    <dbReference type="NCBI Taxonomy" id="214687"/>
    <lineage>
        <taxon>Eukaryota</taxon>
        <taxon>Viridiplantae</taxon>
        <taxon>Streptophyta</taxon>
        <taxon>Embryophyta</taxon>
        <taxon>Tracheophyta</taxon>
        <taxon>Spermatophyta</taxon>
        <taxon>Magnoliopsida</taxon>
        <taxon>Liliopsida</taxon>
        <taxon>Zingiberales</taxon>
        <taxon>Musaceae</taxon>
        <taxon>Musa</taxon>
    </lineage>
</organism>
<sequence length="320" mass="36896">MADKAVKLKTLGMNVDESFLVQFILNSLPSQFGPFKIHYNTNKDKWDLNELTSMFPSNTWWIDSGASTHVTNNMQGFLSIRKPKEHERFIIMGNRLKAKLGYCISFGSGKLSIFYDSIKVGSGILCDGLYDKVYLIHEKSQNVDTLEVYINEVERQLDRKVKIVRSDRGESDYDIGIKRDPLSFSQAIESNDSEKWYDAMKEELKSMVQNDVWDLVELPNDCKRVGCKWVFKTKRDSTGNIERYKARLVAKGFSQKEGIDYNETFSPISKKDSLRIVMALVAHYDLELHQMDVKTAFLNGDLDEEIYMEQPEGFIEKGKE</sequence>
<dbReference type="AlphaFoldDB" id="A0A8D7FLK0"/>
<proteinExistence type="predicted"/>